<feature type="repeat" description="TPR" evidence="1">
    <location>
        <begin position="87"/>
        <end position="120"/>
    </location>
</feature>
<organism evidence="2 3">
    <name type="scientific">Paraburkholderia denitrificans</name>
    <dbReference type="NCBI Taxonomy" id="694025"/>
    <lineage>
        <taxon>Bacteria</taxon>
        <taxon>Pseudomonadati</taxon>
        <taxon>Pseudomonadota</taxon>
        <taxon>Betaproteobacteria</taxon>
        <taxon>Burkholderiales</taxon>
        <taxon>Burkholderiaceae</taxon>
        <taxon>Paraburkholderia</taxon>
    </lineage>
</organism>
<dbReference type="InterPro" id="IPR019734">
    <property type="entry name" value="TPR_rpt"/>
</dbReference>
<dbReference type="SUPFAM" id="SSF53756">
    <property type="entry name" value="UDP-Glycosyltransferase/glycogen phosphorylase"/>
    <property type="match status" value="1"/>
</dbReference>
<gene>
    <name evidence="2" type="ORF">ACFPTO_10130</name>
</gene>
<dbReference type="Pfam" id="PF14559">
    <property type="entry name" value="TPR_19"/>
    <property type="match status" value="1"/>
</dbReference>
<name>A0ABW0J852_9BURK</name>
<keyword evidence="3" id="KW-1185">Reference proteome</keyword>
<comment type="caution">
    <text evidence="2">The sequence shown here is derived from an EMBL/GenBank/DDBJ whole genome shotgun (WGS) entry which is preliminary data.</text>
</comment>
<dbReference type="PANTHER" id="PTHR44809">
    <property type="match status" value="1"/>
</dbReference>
<dbReference type="EMBL" id="JBHSMP010000013">
    <property type="protein sequence ID" value="MFC5429157.1"/>
    <property type="molecule type" value="Genomic_DNA"/>
</dbReference>
<dbReference type="InterPro" id="IPR011990">
    <property type="entry name" value="TPR-like_helical_dom_sf"/>
</dbReference>
<keyword evidence="1" id="KW-0802">TPR repeat</keyword>
<protein>
    <submittedName>
        <fullName evidence="2">Tetratricopeptide repeat protein</fullName>
    </submittedName>
</protein>
<feature type="repeat" description="TPR" evidence="1">
    <location>
        <begin position="53"/>
        <end position="86"/>
    </location>
</feature>
<proteinExistence type="predicted"/>
<dbReference type="PROSITE" id="PS50293">
    <property type="entry name" value="TPR_REGION"/>
    <property type="match status" value="1"/>
</dbReference>
<evidence type="ECO:0000313" key="2">
    <source>
        <dbReference type="EMBL" id="MFC5429157.1"/>
    </source>
</evidence>
<accession>A0ABW0J852</accession>
<evidence type="ECO:0000313" key="3">
    <source>
        <dbReference type="Proteomes" id="UP001596103"/>
    </source>
</evidence>
<dbReference type="PROSITE" id="PS50005">
    <property type="entry name" value="TPR"/>
    <property type="match status" value="3"/>
</dbReference>
<dbReference type="InterPro" id="IPR052943">
    <property type="entry name" value="TMTC_O-mannosyl-trnsfr"/>
</dbReference>
<dbReference type="SMART" id="SM00028">
    <property type="entry name" value="TPR"/>
    <property type="match status" value="3"/>
</dbReference>
<evidence type="ECO:0000256" key="1">
    <source>
        <dbReference type="PROSITE-ProRule" id="PRU00339"/>
    </source>
</evidence>
<sequence>MPEAETAYRHAIAIRPDFAESHYNLGIVLHALERLDDAEASYREALALRPQSVEILNNLGGVLQARGLPAQAAELYRRALALRPELSVTHYNLGTVLKSLDCLAEAEVEYRAALALDPRYADARFGLATLLLSFGRYEEAWVEYEARYEPERFVHRQSEVVLKPCPRWRGESLQGRSLLVWQEDGLGDMVQFGRYLARLKALGVSRLTVACLPPLHRLLRAVDGVDEVVVHAEAQAHVAEFDCWISLMSVPLRLGMVDHAQDEALSPAVYLKPDPVLVERWRAKLDTLPPGLRVGLVWKGNPKHHNDAHRSLPSLAVLEPLWQVPGVQFVSLQKGQGEDEAAMPPEGQPLLHLGSEVGDLADSAAIVAQLDLVICVDTAMAHIAGSVGTPCWVLLPAQDIDWRWMHGREDSPWYPGVRLFRQRAQGRWGGVVESVQKALPQRVDTGARAPQMLPPLSLPDAVSR</sequence>
<dbReference type="SUPFAM" id="SSF48452">
    <property type="entry name" value="TPR-like"/>
    <property type="match status" value="1"/>
</dbReference>
<reference evidence="3" key="1">
    <citation type="journal article" date="2019" name="Int. J. Syst. Evol. Microbiol.">
        <title>The Global Catalogue of Microorganisms (GCM) 10K type strain sequencing project: providing services to taxonomists for standard genome sequencing and annotation.</title>
        <authorList>
            <consortium name="The Broad Institute Genomics Platform"/>
            <consortium name="The Broad Institute Genome Sequencing Center for Infectious Disease"/>
            <person name="Wu L."/>
            <person name="Ma J."/>
        </authorList>
    </citation>
    <scope>NUCLEOTIDE SEQUENCE [LARGE SCALE GENOMIC DNA]</scope>
    <source>
        <strain evidence="3">CCUG 56042</strain>
    </source>
</reference>
<dbReference type="Gene3D" id="3.40.50.2000">
    <property type="entry name" value="Glycogen Phosphorylase B"/>
    <property type="match status" value="1"/>
</dbReference>
<dbReference type="Pfam" id="PF13424">
    <property type="entry name" value="TPR_12"/>
    <property type="match status" value="1"/>
</dbReference>
<dbReference type="PANTHER" id="PTHR44809:SF1">
    <property type="entry name" value="PROTEIN O-MANNOSYL-TRANSFERASE TMTC1"/>
    <property type="match status" value="1"/>
</dbReference>
<dbReference type="RefSeq" id="WP_377711713.1">
    <property type="nucleotide sequence ID" value="NZ_JBHSMP010000013.1"/>
</dbReference>
<feature type="repeat" description="TPR" evidence="1">
    <location>
        <begin position="19"/>
        <end position="52"/>
    </location>
</feature>
<dbReference type="Proteomes" id="UP001596103">
    <property type="component" value="Unassembled WGS sequence"/>
</dbReference>
<dbReference type="Gene3D" id="1.25.40.10">
    <property type="entry name" value="Tetratricopeptide repeat domain"/>
    <property type="match status" value="2"/>
</dbReference>